<evidence type="ECO:0000313" key="3">
    <source>
        <dbReference type="Proteomes" id="UP000519004"/>
    </source>
</evidence>
<dbReference type="Pfam" id="PF01863">
    <property type="entry name" value="YgjP-like"/>
    <property type="match status" value="1"/>
</dbReference>
<name>A0A7W7V6P5_9GAMM</name>
<dbReference type="PANTHER" id="PTHR30399:SF1">
    <property type="entry name" value="UTP PYROPHOSPHATASE"/>
    <property type="match status" value="1"/>
</dbReference>
<sequence length="258" mass="29402">MPQLKRRPSRTLERQTLTLSLPDGRALEVQQVRDPRARRIRLVVNARGVRLTVPHGVSLRAAHDFLATQRDWLTAQLPRFAVAAGDAPSLQPHQTAVLPLRGESWPVRWQEGRYVRVAQDGALLRIQCPPQTAGTGLRRALQEFYLAQARADLGRWLPKYLPTLPRPPRTLRIRPLRSLWGSLSPSDALSLDLALVLGRPRAFEYVLVHELCHLIQPNHSHAFWREVEARFGDWREERDYLHGEGPALKAQLRALTTP</sequence>
<evidence type="ECO:0000259" key="1">
    <source>
        <dbReference type="Pfam" id="PF01863"/>
    </source>
</evidence>
<organism evidence="2 3">
    <name type="scientific">Rehaibacterium terrae</name>
    <dbReference type="NCBI Taxonomy" id="1341696"/>
    <lineage>
        <taxon>Bacteria</taxon>
        <taxon>Pseudomonadati</taxon>
        <taxon>Pseudomonadota</taxon>
        <taxon>Gammaproteobacteria</taxon>
        <taxon>Lysobacterales</taxon>
        <taxon>Lysobacteraceae</taxon>
        <taxon>Rehaibacterium</taxon>
    </lineage>
</organism>
<dbReference type="Proteomes" id="UP000519004">
    <property type="component" value="Unassembled WGS sequence"/>
</dbReference>
<evidence type="ECO:0000313" key="2">
    <source>
        <dbReference type="EMBL" id="MBB5014143.1"/>
    </source>
</evidence>
<keyword evidence="3" id="KW-1185">Reference proteome</keyword>
<gene>
    <name evidence="2" type="ORF">HNQ58_000014</name>
</gene>
<dbReference type="Gene3D" id="3.30.2010.10">
    <property type="entry name" value="Metalloproteases ('zincins'), catalytic domain"/>
    <property type="match status" value="1"/>
</dbReference>
<dbReference type="CDD" id="cd07344">
    <property type="entry name" value="M48_yhfN_like"/>
    <property type="match status" value="1"/>
</dbReference>
<feature type="domain" description="YgjP-like metallopeptidase" evidence="1">
    <location>
        <begin position="38"/>
        <end position="242"/>
    </location>
</feature>
<proteinExistence type="predicted"/>
<dbReference type="RefSeq" id="WP_183946741.1">
    <property type="nucleotide sequence ID" value="NZ_JACHHX010000001.1"/>
</dbReference>
<accession>A0A7W7V6P5</accession>
<dbReference type="InterPro" id="IPR002725">
    <property type="entry name" value="YgjP-like_metallopeptidase"/>
</dbReference>
<reference evidence="2 3" key="1">
    <citation type="submission" date="2020-08" db="EMBL/GenBank/DDBJ databases">
        <title>Genomic Encyclopedia of Type Strains, Phase IV (KMG-IV): sequencing the most valuable type-strain genomes for metagenomic binning, comparative biology and taxonomic classification.</title>
        <authorList>
            <person name="Goeker M."/>
        </authorList>
    </citation>
    <scope>NUCLEOTIDE SEQUENCE [LARGE SCALE GENOMIC DNA]</scope>
    <source>
        <strain evidence="2 3">DSM 25897</strain>
    </source>
</reference>
<dbReference type="AlphaFoldDB" id="A0A7W7V6P5"/>
<protein>
    <recommendedName>
        <fullName evidence="1">YgjP-like metallopeptidase domain-containing protein</fullName>
    </recommendedName>
</protein>
<dbReference type="EMBL" id="JACHHX010000001">
    <property type="protein sequence ID" value="MBB5014143.1"/>
    <property type="molecule type" value="Genomic_DNA"/>
</dbReference>
<dbReference type="InterPro" id="IPR053136">
    <property type="entry name" value="UTP_pyrophosphatase-like"/>
</dbReference>
<comment type="caution">
    <text evidence="2">The sequence shown here is derived from an EMBL/GenBank/DDBJ whole genome shotgun (WGS) entry which is preliminary data.</text>
</comment>
<dbReference type="PANTHER" id="PTHR30399">
    <property type="entry name" value="UNCHARACTERIZED PROTEIN YGJP"/>
    <property type="match status" value="1"/>
</dbReference>